<dbReference type="GO" id="GO:0050080">
    <property type="term" value="F:malonyl-CoA decarboxylase activity"/>
    <property type="evidence" value="ECO:0007669"/>
    <property type="project" value="InterPro"/>
</dbReference>
<dbReference type="GO" id="GO:0005886">
    <property type="term" value="C:plasma membrane"/>
    <property type="evidence" value="ECO:0007669"/>
    <property type="project" value="UniProtKB-SubCell"/>
</dbReference>
<dbReference type="InterPro" id="IPR042303">
    <property type="entry name" value="Malonyl_CoA_deC_C_sf"/>
</dbReference>
<feature type="domain" description="AMP-dependent synthetase/ligase" evidence="9">
    <location>
        <begin position="742"/>
        <end position="1072"/>
    </location>
</feature>
<feature type="transmembrane region" description="Helical" evidence="8">
    <location>
        <begin position="354"/>
        <end position="375"/>
    </location>
</feature>
<feature type="domain" description="AMP-binding enzyme C-terminal" evidence="12">
    <location>
        <begin position="1123"/>
        <end position="1198"/>
    </location>
</feature>
<feature type="transmembrane region" description="Helical" evidence="8">
    <location>
        <begin position="12"/>
        <end position="32"/>
    </location>
</feature>
<dbReference type="SUPFAM" id="SSF56801">
    <property type="entry name" value="Acetyl-CoA synthetase-like"/>
    <property type="match status" value="1"/>
</dbReference>
<organism evidence="14 15">
    <name type="scientific">Effrenium voratum</name>
    <dbReference type="NCBI Taxonomy" id="2562239"/>
    <lineage>
        <taxon>Eukaryota</taxon>
        <taxon>Sar</taxon>
        <taxon>Alveolata</taxon>
        <taxon>Dinophyceae</taxon>
        <taxon>Suessiales</taxon>
        <taxon>Symbiodiniaceae</taxon>
        <taxon>Effrenium</taxon>
    </lineage>
</organism>
<dbReference type="InterPro" id="IPR010656">
    <property type="entry name" value="DctM"/>
</dbReference>
<dbReference type="InterPro" id="IPR004681">
    <property type="entry name" value="TRAP_DctM"/>
</dbReference>
<evidence type="ECO:0000259" key="10">
    <source>
        <dbReference type="Pfam" id="PF05292"/>
    </source>
</evidence>
<evidence type="ECO:0000256" key="4">
    <source>
        <dbReference type="ARBA" id="ARBA00022519"/>
    </source>
</evidence>
<feature type="transmembrane region" description="Helical" evidence="8">
    <location>
        <begin position="173"/>
        <end position="195"/>
    </location>
</feature>
<dbReference type="Pfam" id="PF06808">
    <property type="entry name" value="DctM"/>
    <property type="match status" value="1"/>
</dbReference>
<evidence type="ECO:0000256" key="1">
    <source>
        <dbReference type="ARBA" id="ARBA00004429"/>
    </source>
</evidence>
<comment type="caution">
    <text evidence="14">The sequence shown here is derived from an EMBL/GenBank/DDBJ whole genome shotgun (WGS) entry which is preliminary data.</text>
</comment>
<feature type="transmembrane region" description="Helical" evidence="8">
    <location>
        <begin position="282"/>
        <end position="305"/>
    </location>
</feature>
<dbReference type="Gene3D" id="3.40.630.150">
    <property type="entry name" value="Malonyl-CoA decarboxylase, catalytic domain"/>
    <property type="match status" value="1"/>
</dbReference>
<feature type="domain" description="TRAP C4-dicarboxylate transport system permease DctM subunit" evidence="11">
    <location>
        <begin position="5"/>
        <end position="378"/>
    </location>
</feature>
<dbReference type="AlphaFoldDB" id="A0AA36HKF3"/>
<dbReference type="NCBIfam" id="NF005702">
    <property type="entry name" value="PRK07514.1"/>
    <property type="match status" value="1"/>
</dbReference>
<dbReference type="Gene3D" id="1.20.140.90">
    <property type="entry name" value="Malonyl-CoA decarboxylase, oligemerization domain"/>
    <property type="match status" value="1"/>
</dbReference>
<name>A0AA36HKF3_9DINO</name>
<dbReference type="Gene3D" id="3.40.50.12780">
    <property type="entry name" value="N-terminal domain of ligase-like"/>
    <property type="match status" value="1"/>
</dbReference>
<keyword evidence="5 8" id="KW-0812">Transmembrane</keyword>
<evidence type="ECO:0000256" key="6">
    <source>
        <dbReference type="ARBA" id="ARBA00022989"/>
    </source>
</evidence>
<evidence type="ECO:0000259" key="12">
    <source>
        <dbReference type="Pfam" id="PF13193"/>
    </source>
</evidence>
<dbReference type="NCBIfam" id="TIGR00786">
    <property type="entry name" value="dctM"/>
    <property type="match status" value="1"/>
</dbReference>
<evidence type="ECO:0000259" key="11">
    <source>
        <dbReference type="Pfam" id="PF06808"/>
    </source>
</evidence>
<evidence type="ECO:0000256" key="5">
    <source>
        <dbReference type="ARBA" id="ARBA00022692"/>
    </source>
</evidence>
<dbReference type="Pfam" id="PF13193">
    <property type="entry name" value="AMP-binding_C"/>
    <property type="match status" value="1"/>
</dbReference>
<dbReference type="PANTHER" id="PTHR43201">
    <property type="entry name" value="ACYL-COA SYNTHETASE"/>
    <property type="match status" value="1"/>
</dbReference>
<feature type="domain" description="Malonyl-CoA decarboxylase C-terminal" evidence="10">
    <location>
        <begin position="501"/>
        <end position="651"/>
    </location>
</feature>
<evidence type="ECO:0000256" key="2">
    <source>
        <dbReference type="ARBA" id="ARBA00006432"/>
    </source>
</evidence>
<comment type="similarity">
    <text evidence="2">Belongs to the ATP-dependent AMP-binding enzyme family.</text>
</comment>
<protein>
    <recommendedName>
        <fullName evidence="16">Malonyl-CoA synthase</fullName>
    </recommendedName>
</protein>
<reference evidence="14" key="1">
    <citation type="submission" date="2023-08" db="EMBL/GenBank/DDBJ databases">
        <authorList>
            <person name="Chen Y."/>
            <person name="Shah S."/>
            <person name="Dougan E. K."/>
            <person name="Thang M."/>
            <person name="Chan C."/>
        </authorList>
    </citation>
    <scope>NUCLEOTIDE SEQUENCE</scope>
</reference>
<evidence type="ECO:0000313" key="14">
    <source>
        <dbReference type="EMBL" id="CAJ1370014.1"/>
    </source>
</evidence>
<keyword evidence="3" id="KW-1003">Cell membrane</keyword>
<dbReference type="Proteomes" id="UP001178507">
    <property type="component" value="Unassembled WGS sequence"/>
</dbReference>
<evidence type="ECO:0000256" key="8">
    <source>
        <dbReference type="SAM" id="Phobius"/>
    </source>
</evidence>
<evidence type="ECO:0000256" key="3">
    <source>
        <dbReference type="ARBA" id="ARBA00022475"/>
    </source>
</evidence>
<keyword evidence="7 8" id="KW-0472">Membrane</keyword>
<accession>A0AA36HKF3</accession>
<feature type="transmembrane region" description="Helical" evidence="8">
    <location>
        <begin position="317"/>
        <end position="342"/>
    </location>
</feature>
<dbReference type="Pfam" id="PF05292">
    <property type="entry name" value="MCD"/>
    <property type="match status" value="2"/>
</dbReference>
<feature type="transmembrane region" description="Helical" evidence="8">
    <location>
        <begin position="240"/>
        <end position="262"/>
    </location>
</feature>
<dbReference type="Gene3D" id="3.30.300.30">
    <property type="match status" value="1"/>
</dbReference>
<evidence type="ECO:0008006" key="16">
    <source>
        <dbReference type="Google" id="ProtNLM"/>
    </source>
</evidence>
<dbReference type="Pfam" id="PF17408">
    <property type="entry name" value="MCD_N"/>
    <property type="match status" value="1"/>
</dbReference>
<dbReference type="InterPro" id="IPR020845">
    <property type="entry name" value="AMP-binding_CS"/>
</dbReference>
<gene>
    <name evidence="14" type="ORF">EVOR1521_LOCUS659</name>
</gene>
<feature type="domain" description="Malonyl-CoA decarboxylase C-terminal" evidence="10">
    <location>
        <begin position="658"/>
        <end position="720"/>
    </location>
</feature>
<dbReference type="Pfam" id="PF00501">
    <property type="entry name" value="AMP-binding"/>
    <property type="match status" value="1"/>
</dbReference>
<dbReference type="PANTHER" id="PTHR43201:SF8">
    <property type="entry name" value="ACYL-COA SYNTHETASE FAMILY MEMBER 3"/>
    <property type="match status" value="1"/>
</dbReference>
<sequence length="1215" mass="131918">MPEILFGKLDNFALLSIPMFIIMGASIASTRAGADLYEALERWLTRVPGGLVVSNLGACALFAAMSGSSPATCAAIGKMGIPEMRKRGYPDGVAAGSIAAGGTLGILIPPSVTMIVYGIATETSIGRLFLAGVIPGLMLVGLFMAWSLYSTWKSGDGGQLSAGSYSWAERFEILPRVLPFLAIILGVLYAMYGGIATPSETAAVGALLCLLIAMIIYKLWQPQALWVVLRDSTKESVMILFIIAAAGVFSYMLSSLFITQSIAEWIGTLDVNRWILMSAVNIFLLIAGFFLPPVAVILMAAPILLPIITTAGFDPIWFAVVLTINMEIGLISPPVGLNLYVINGIAPDISLKTILTGSLPFVGCMVLAIILLCLFPELATWLPDVIMGAADILSGFEDLNDEDKLVFFRTVAGRLNIDPEKVRTALDAYEKNPCKASYRDFMTASEPRRQELFRRLNRVPGATGTLVNMRADLLRLGDKDPELDALDLDLRHLFASWFNRGFLVLRPINWESPAHILEKIIAYEAVHAIHSWDDLRRRLEPADRRCFAFFHPSMPDEPLIFVEVALTKGIANSIQSLLAEDREAHPAEDADTAVFYSISNCQAGLANISFGNSLIKQVASDLAAELGGLKTFVTLSPIPGLTRWLEREGVEWHAAAPEEMKATAAHYLLNAKSRGTRPFDPVARFHLGNGAIIHAVHPDADTSDKGRAQSGGTMVNYLYDLAKVAQNHEKFATTQEVMAADADFLEMAARTANVLAQIGLTAGDRVAAQIQKSPEALALYAACAQAGLVFLPLNTAYTVDELTYFIDNSGASLIVCDGRSKDALEPVAASLNAKIETLNPDGTGSLSARAAEMPTRFATVDRSGDDLAAFLYTSGTTGRSKGAMLTQNNLLSNAETLVGEWRFTKGDVLLHALPIFHTHGLFVATNVVLASGASMIFMPKFDLDQIIAHMPDVTAMMGVPTFYTRLLDDPRFTRELTAHMRLFVSGSAPLLAETHVQFENRTGHRILERYGMTETNMNTSNPYDGERRAGTVGFPLPGVELKITDPESGATLPPGDVGQIEVRGPNVFKGYWQMPEKTAAELRSDGFFITGDLGRIDEDGYVHIVGRNKDLIISGGYNIYPKEIELVLDDQPGVAESAVIGVPHPDFGETVLGVLVPEKDVAPDIESIHEAVKTSLARFKHPKKLIVIDELPRNTMGKVQKNILRDKFQDMFAPA</sequence>
<dbReference type="InterPro" id="IPR035372">
    <property type="entry name" value="MCD_N"/>
</dbReference>
<evidence type="ECO:0000313" key="15">
    <source>
        <dbReference type="Proteomes" id="UP001178507"/>
    </source>
</evidence>
<keyword evidence="4" id="KW-0997">Cell inner membrane</keyword>
<dbReference type="EMBL" id="CAUJNA010000001">
    <property type="protein sequence ID" value="CAJ1370014.1"/>
    <property type="molecule type" value="Genomic_DNA"/>
</dbReference>
<dbReference type="InterPro" id="IPR007956">
    <property type="entry name" value="Malonyl_CoA_deC_C"/>
</dbReference>
<evidence type="ECO:0000259" key="13">
    <source>
        <dbReference type="Pfam" id="PF17408"/>
    </source>
</evidence>
<dbReference type="InterPro" id="IPR000873">
    <property type="entry name" value="AMP-dep_synth/lig_dom"/>
</dbReference>
<dbReference type="InterPro" id="IPR025110">
    <property type="entry name" value="AMP-bd_C"/>
</dbReference>
<keyword evidence="15" id="KW-1185">Reference proteome</keyword>
<comment type="subcellular location">
    <subcellularLocation>
        <location evidence="1">Cell inner membrane</location>
        <topology evidence="1">Multi-pass membrane protein</topology>
    </subcellularLocation>
</comment>
<proteinExistence type="inferred from homology"/>
<dbReference type="InterPro" id="IPR038351">
    <property type="entry name" value="MCD_N_sf"/>
</dbReference>
<feature type="transmembrane region" description="Helical" evidence="8">
    <location>
        <begin position="128"/>
        <end position="152"/>
    </location>
</feature>
<evidence type="ECO:0000259" key="9">
    <source>
        <dbReference type="Pfam" id="PF00501"/>
    </source>
</evidence>
<dbReference type="CDD" id="cd05941">
    <property type="entry name" value="MCS"/>
    <property type="match status" value="1"/>
</dbReference>
<dbReference type="GO" id="GO:0006633">
    <property type="term" value="P:fatty acid biosynthetic process"/>
    <property type="evidence" value="ECO:0007669"/>
    <property type="project" value="InterPro"/>
</dbReference>
<feature type="transmembrane region" description="Helical" evidence="8">
    <location>
        <begin position="201"/>
        <end position="220"/>
    </location>
</feature>
<keyword evidence="6 8" id="KW-1133">Transmembrane helix</keyword>
<evidence type="ECO:0000256" key="7">
    <source>
        <dbReference type="ARBA" id="ARBA00023136"/>
    </source>
</evidence>
<dbReference type="InterPro" id="IPR042099">
    <property type="entry name" value="ANL_N_sf"/>
</dbReference>
<dbReference type="GO" id="GO:0031956">
    <property type="term" value="F:medium-chain fatty acid-CoA ligase activity"/>
    <property type="evidence" value="ECO:0007669"/>
    <property type="project" value="TreeGrafter"/>
</dbReference>
<dbReference type="PROSITE" id="PS00455">
    <property type="entry name" value="AMP_BINDING"/>
    <property type="match status" value="1"/>
</dbReference>
<dbReference type="InterPro" id="IPR045851">
    <property type="entry name" value="AMP-bd_C_sf"/>
</dbReference>
<feature type="domain" description="Malonyl-CoA decarboxylase N-terminal" evidence="13">
    <location>
        <begin position="417"/>
        <end position="498"/>
    </location>
</feature>